<evidence type="ECO:0000313" key="3">
    <source>
        <dbReference type="EMBL" id="MEA5521686.1"/>
    </source>
</evidence>
<comment type="caution">
    <text evidence="3">The sequence shown here is derived from an EMBL/GenBank/DDBJ whole genome shotgun (WGS) entry which is preliminary data.</text>
</comment>
<dbReference type="EMBL" id="JAYGHT010000136">
    <property type="protein sequence ID" value="MEA5521686.1"/>
    <property type="molecule type" value="Genomic_DNA"/>
</dbReference>
<organism evidence="3 4">
    <name type="scientific">Limnoraphis robusta CCNP1315</name>
    <dbReference type="NCBI Taxonomy" id="3110306"/>
    <lineage>
        <taxon>Bacteria</taxon>
        <taxon>Bacillati</taxon>
        <taxon>Cyanobacteriota</taxon>
        <taxon>Cyanophyceae</taxon>
        <taxon>Oscillatoriophycideae</taxon>
        <taxon>Oscillatoriales</taxon>
        <taxon>Sirenicapillariaceae</taxon>
        <taxon>Limnoraphis</taxon>
    </lineage>
</organism>
<evidence type="ECO:0000256" key="1">
    <source>
        <dbReference type="SAM" id="SignalP"/>
    </source>
</evidence>
<gene>
    <name evidence="3" type="primary">iolE</name>
    <name evidence="3" type="ORF">VB854_22365</name>
</gene>
<dbReference type="Gene3D" id="3.20.20.150">
    <property type="entry name" value="Divalent-metal-dependent TIM barrel enzymes"/>
    <property type="match status" value="1"/>
</dbReference>
<dbReference type="InterPro" id="IPR036237">
    <property type="entry name" value="Xyl_isomerase-like_sf"/>
</dbReference>
<keyword evidence="4" id="KW-1185">Reference proteome</keyword>
<keyword evidence="3" id="KW-0456">Lyase</keyword>
<dbReference type="EC" id="4.2.1.44" evidence="3"/>
<sequence length="360" mass="40302">MVKISETLKQFKSICKPTARLLASLVLVTLLGITTALPAHADDNTNYSDTLNSLVPTTPIFNSKEVRLGITPTGWSNSDDLSIDLVPPIPYQQILSEMALSGFKGSQGAPKFPKDINELKREFEMRGLTISEPWVGTYFTIGNEKESQKIFKEQMAFMKNFDSNVIVVAELGGAVHQQPIEPLNNRPKFTNKQWKALTDGLNDLGEQAAEAGMVLCYHPHVGTGVQSLEDIDRLMQNTDPKYLKLLLDTGHLYYADVDPLEVTKKYADRINHVHLKNIRQDILDESKQEGRSFLNAIRSGVFTVPGDQEGAINFKPIFQELANANYKGWLIVEAEQDPNKAEPLKYALMARRYLHEVTGL</sequence>
<accession>A0ABU5U3D4</accession>
<feature type="domain" description="Xylose isomerase-like TIM barrel" evidence="2">
    <location>
        <begin position="102"/>
        <end position="342"/>
    </location>
</feature>
<dbReference type="PANTHER" id="PTHR12110">
    <property type="entry name" value="HYDROXYPYRUVATE ISOMERASE"/>
    <property type="match status" value="1"/>
</dbReference>
<dbReference type="RefSeq" id="WP_323219657.1">
    <property type="nucleotide sequence ID" value="NZ_JAYGHT010000136.1"/>
</dbReference>
<protein>
    <submittedName>
        <fullName evidence="3">Myo-inosose-2 dehydratase</fullName>
        <ecNumber evidence="3">4.2.1.44</ecNumber>
    </submittedName>
</protein>
<name>A0ABU5U3D4_9CYAN</name>
<dbReference type="PANTHER" id="PTHR12110:SF41">
    <property type="entry name" value="INOSOSE DEHYDRATASE"/>
    <property type="match status" value="1"/>
</dbReference>
<feature type="signal peptide" evidence="1">
    <location>
        <begin position="1"/>
        <end position="41"/>
    </location>
</feature>
<evidence type="ECO:0000313" key="4">
    <source>
        <dbReference type="Proteomes" id="UP001301728"/>
    </source>
</evidence>
<keyword evidence="1" id="KW-0732">Signal</keyword>
<dbReference type="GO" id="GO:0050114">
    <property type="term" value="F:myo-inosose-2 dehydratase activity"/>
    <property type="evidence" value="ECO:0007669"/>
    <property type="project" value="UniProtKB-EC"/>
</dbReference>
<dbReference type="Proteomes" id="UP001301728">
    <property type="component" value="Unassembled WGS sequence"/>
</dbReference>
<dbReference type="InterPro" id="IPR050312">
    <property type="entry name" value="IolE/XylAMocC-like"/>
</dbReference>
<dbReference type="InterPro" id="IPR030823">
    <property type="entry name" value="IolE/MocC"/>
</dbReference>
<evidence type="ECO:0000259" key="2">
    <source>
        <dbReference type="Pfam" id="PF01261"/>
    </source>
</evidence>
<proteinExistence type="predicted"/>
<dbReference type="SUPFAM" id="SSF51658">
    <property type="entry name" value="Xylose isomerase-like"/>
    <property type="match status" value="1"/>
</dbReference>
<dbReference type="Pfam" id="PF01261">
    <property type="entry name" value="AP_endonuc_2"/>
    <property type="match status" value="1"/>
</dbReference>
<dbReference type="InterPro" id="IPR013022">
    <property type="entry name" value="Xyl_isomerase-like_TIM-brl"/>
</dbReference>
<feature type="chain" id="PRO_5046747539" evidence="1">
    <location>
        <begin position="42"/>
        <end position="360"/>
    </location>
</feature>
<dbReference type="NCBIfam" id="TIGR04379">
    <property type="entry name" value="myo_inos_iolE"/>
    <property type="match status" value="1"/>
</dbReference>
<reference evidence="3 4" key="1">
    <citation type="submission" date="2023-12" db="EMBL/GenBank/DDBJ databases">
        <title>Baltic Sea Cyanobacteria.</title>
        <authorList>
            <person name="Delbaje E."/>
            <person name="Fewer D.P."/>
            <person name="Shishido T.K."/>
        </authorList>
    </citation>
    <scope>NUCLEOTIDE SEQUENCE [LARGE SCALE GENOMIC DNA]</scope>
    <source>
        <strain evidence="3 4">CCNP 1315</strain>
    </source>
</reference>